<evidence type="ECO:0000313" key="3">
    <source>
        <dbReference type="Proteomes" id="UP000541610"/>
    </source>
</evidence>
<dbReference type="EMBL" id="JABANP010000549">
    <property type="protein sequence ID" value="KAF4681036.1"/>
    <property type="molecule type" value="Genomic_DNA"/>
</dbReference>
<gene>
    <name evidence="2" type="ORF">FOZ60_012635</name>
</gene>
<dbReference type="InterPro" id="IPR029058">
    <property type="entry name" value="AB_hydrolase_fold"/>
</dbReference>
<name>A0A7J6NB28_PEROL</name>
<comment type="caution">
    <text evidence="2">The sequence shown here is derived from an EMBL/GenBank/DDBJ whole genome shotgun (WGS) entry which is preliminary data.</text>
</comment>
<dbReference type="Pfam" id="PF00450">
    <property type="entry name" value="Peptidase_S10"/>
    <property type="match status" value="1"/>
</dbReference>
<dbReference type="GO" id="GO:0004185">
    <property type="term" value="F:serine-type carboxypeptidase activity"/>
    <property type="evidence" value="ECO:0007669"/>
    <property type="project" value="InterPro"/>
</dbReference>
<evidence type="ECO:0000313" key="2">
    <source>
        <dbReference type="EMBL" id="KAF4681036.1"/>
    </source>
</evidence>
<sequence length="165" mass="17977">MGCTCVSPAQRTLQGYIRDLLHNDSSSDSRSDQAMDITIILTDGAEHFESQRQQRCGIALGNSIQARMLTGKRTLYFYAAIEADKDPASAPTFLYFEGGPGGSSVAAALQLNGPCIRDFVTRRLRLNLAVPCVAFLPSETYLESYSWTAQANGVDRCAGSYRLPV</sequence>
<proteinExistence type="inferred from homology"/>
<dbReference type="OrthoDB" id="443318at2759"/>
<protein>
    <submittedName>
        <fullName evidence="2">Uncharacterized protein</fullName>
    </submittedName>
</protein>
<reference evidence="2 3" key="1">
    <citation type="submission" date="2020-04" db="EMBL/GenBank/DDBJ databases">
        <title>Perkinsus olseni comparative genomics.</title>
        <authorList>
            <person name="Bogema D.R."/>
        </authorList>
    </citation>
    <scope>NUCLEOTIDE SEQUENCE [LARGE SCALE GENOMIC DNA]</scope>
    <source>
        <strain evidence="2">00978-12</strain>
    </source>
</reference>
<dbReference type="Gene3D" id="3.40.50.1820">
    <property type="entry name" value="alpha/beta hydrolase"/>
    <property type="match status" value="1"/>
</dbReference>
<dbReference type="Proteomes" id="UP000541610">
    <property type="component" value="Unassembled WGS sequence"/>
</dbReference>
<dbReference type="AlphaFoldDB" id="A0A7J6NB28"/>
<dbReference type="InterPro" id="IPR001563">
    <property type="entry name" value="Peptidase_S10"/>
</dbReference>
<organism evidence="2 3">
    <name type="scientific">Perkinsus olseni</name>
    <name type="common">Perkinsus atlanticus</name>
    <dbReference type="NCBI Taxonomy" id="32597"/>
    <lineage>
        <taxon>Eukaryota</taxon>
        <taxon>Sar</taxon>
        <taxon>Alveolata</taxon>
        <taxon>Perkinsozoa</taxon>
        <taxon>Perkinsea</taxon>
        <taxon>Perkinsida</taxon>
        <taxon>Perkinsidae</taxon>
        <taxon>Perkinsus</taxon>
    </lineage>
</organism>
<dbReference type="GO" id="GO:0006508">
    <property type="term" value="P:proteolysis"/>
    <property type="evidence" value="ECO:0007669"/>
    <property type="project" value="InterPro"/>
</dbReference>
<evidence type="ECO:0000256" key="1">
    <source>
        <dbReference type="ARBA" id="ARBA00009431"/>
    </source>
</evidence>
<accession>A0A7J6NB28</accession>
<comment type="similarity">
    <text evidence="1">Belongs to the peptidase S10 family.</text>
</comment>
<dbReference type="SUPFAM" id="SSF53474">
    <property type="entry name" value="alpha/beta-Hydrolases"/>
    <property type="match status" value="1"/>
</dbReference>